<evidence type="ECO:0000256" key="1">
    <source>
        <dbReference type="SAM" id="MobiDB-lite"/>
    </source>
</evidence>
<evidence type="ECO:0000313" key="2">
    <source>
        <dbReference type="EMBL" id="TNN86153.1"/>
    </source>
</evidence>
<name>A0A4Z2J917_9TELE</name>
<gene>
    <name evidence="2" type="ORF">EYF80_003570</name>
</gene>
<protein>
    <submittedName>
        <fullName evidence="2">Uncharacterized protein</fullName>
    </submittedName>
</protein>
<organism evidence="2 3">
    <name type="scientific">Liparis tanakae</name>
    <name type="common">Tanaka's snailfish</name>
    <dbReference type="NCBI Taxonomy" id="230148"/>
    <lineage>
        <taxon>Eukaryota</taxon>
        <taxon>Metazoa</taxon>
        <taxon>Chordata</taxon>
        <taxon>Craniata</taxon>
        <taxon>Vertebrata</taxon>
        <taxon>Euteleostomi</taxon>
        <taxon>Actinopterygii</taxon>
        <taxon>Neopterygii</taxon>
        <taxon>Teleostei</taxon>
        <taxon>Neoteleostei</taxon>
        <taxon>Acanthomorphata</taxon>
        <taxon>Eupercaria</taxon>
        <taxon>Perciformes</taxon>
        <taxon>Cottioidei</taxon>
        <taxon>Cottales</taxon>
        <taxon>Liparidae</taxon>
        <taxon>Liparis</taxon>
    </lineage>
</organism>
<feature type="region of interest" description="Disordered" evidence="1">
    <location>
        <begin position="1"/>
        <end position="39"/>
    </location>
</feature>
<dbReference type="AlphaFoldDB" id="A0A4Z2J917"/>
<feature type="compositionally biased region" description="Gly residues" evidence="1">
    <location>
        <begin position="26"/>
        <end position="37"/>
    </location>
</feature>
<accession>A0A4Z2J917</accession>
<evidence type="ECO:0000313" key="3">
    <source>
        <dbReference type="Proteomes" id="UP000314294"/>
    </source>
</evidence>
<sequence length="63" mass="6293">MCLFKDQSKQVEHNSAAQSGCEGARRGPGGGLMGEGAGRSEVPVMDPGCEGPVCCCGGYSGAD</sequence>
<reference evidence="2 3" key="1">
    <citation type="submission" date="2019-03" db="EMBL/GenBank/DDBJ databases">
        <title>First draft genome of Liparis tanakae, snailfish: a comprehensive survey of snailfish specific genes.</title>
        <authorList>
            <person name="Kim W."/>
            <person name="Song I."/>
            <person name="Jeong J.-H."/>
            <person name="Kim D."/>
            <person name="Kim S."/>
            <person name="Ryu S."/>
            <person name="Song J.Y."/>
            <person name="Lee S.K."/>
        </authorList>
    </citation>
    <scope>NUCLEOTIDE SEQUENCE [LARGE SCALE GENOMIC DNA]</scope>
    <source>
        <tissue evidence="2">Muscle</tissue>
    </source>
</reference>
<proteinExistence type="predicted"/>
<dbReference type="EMBL" id="SRLO01000017">
    <property type="protein sequence ID" value="TNN86153.1"/>
    <property type="molecule type" value="Genomic_DNA"/>
</dbReference>
<comment type="caution">
    <text evidence="2">The sequence shown here is derived from an EMBL/GenBank/DDBJ whole genome shotgun (WGS) entry which is preliminary data.</text>
</comment>
<dbReference type="Proteomes" id="UP000314294">
    <property type="component" value="Unassembled WGS sequence"/>
</dbReference>
<feature type="compositionally biased region" description="Basic and acidic residues" evidence="1">
    <location>
        <begin position="1"/>
        <end position="12"/>
    </location>
</feature>
<keyword evidence="3" id="KW-1185">Reference proteome</keyword>